<dbReference type="EMBL" id="GGMR01005515">
    <property type="protein sequence ID" value="MBY18134.1"/>
    <property type="molecule type" value="Transcribed_RNA"/>
</dbReference>
<reference evidence="1" key="1">
    <citation type="submission" date="2018-04" db="EMBL/GenBank/DDBJ databases">
        <title>Transcriptome of Schizaphis graminum biotype I.</title>
        <authorList>
            <person name="Scully E.D."/>
            <person name="Geib S.M."/>
            <person name="Palmer N.A."/>
            <person name="Koch K."/>
            <person name="Bradshaw J."/>
            <person name="Heng-Moss T."/>
            <person name="Sarath G."/>
        </authorList>
    </citation>
    <scope>NUCLEOTIDE SEQUENCE</scope>
</reference>
<gene>
    <name evidence="1" type="ORF">g.107293</name>
</gene>
<proteinExistence type="predicted"/>
<protein>
    <submittedName>
        <fullName evidence="1">Uncharacterized protein</fullName>
    </submittedName>
</protein>
<organism evidence="1">
    <name type="scientific">Schizaphis graminum</name>
    <name type="common">Green bug aphid</name>
    <dbReference type="NCBI Taxonomy" id="13262"/>
    <lineage>
        <taxon>Eukaryota</taxon>
        <taxon>Metazoa</taxon>
        <taxon>Ecdysozoa</taxon>
        <taxon>Arthropoda</taxon>
        <taxon>Hexapoda</taxon>
        <taxon>Insecta</taxon>
        <taxon>Pterygota</taxon>
        <taxon>Neoptera</taxon>
        <taxon>Paraneoptera</taxon>
        <taxon>Hemiptera</taxon>
        <taxon>Sternorrhyncha</taxon>
        <taxon>Aphidomorpha</taxon>
        <taxon>Aphidoidea</taxon>
        <taxon>Aphididae</taxon>
        <taxon>Aphidini</taxon>
        <taxon>Schizaphis</taxon>
    </lineage>
</organism>
<name>A0A2S2NLU7_SCHGA</name>
<dbReference type="AlphaFoldDB" id="A0A2S2NLU7"/>
<accession>A0A2S2NLU7</accession>
<sequence length="118" mass="14256">MRRYLFVDRPAHDREIDENVRNLGARATTAASIIGMAFDIIYHGYRRYRDRIEEVITHGQIDYYYYYYPVLSLFFIRTTENISDYIPFLFAEINNIIHYLLTCYLVHDCTSIIIIHRY</sequence>
<evidence type="ECO:0000313" key="1">
    <source>
        <dbReference type="EMBL" id="MBY18134.1"/>
    </source>
</evidence>